<keyword evidence="3" id="KW-1185">Reference proteome</keyword>
<dbReference type="EMBL" id="CP000655">
    <property type="protein sequence ID" value="ABP33538.1"/>
    <property type="molecule type" value="Genomic_DNA"/>
</dbReference>
<evidence type="ECO:0000259" key="1">
    <source>
        <dbReference type="Pfam" id="PF00535"/>
    </source>
</evidence>
<dbReference type="SUPFAM" id="SSF53448">
    <property type="entry name" value="Nucleotide-diphospho-sugar transferases"/>
    <property type="match status" value="1"/>
</dbReference>
<keyword evidence="2" id="KW-0808">Transferase</keyword>
<dbReference type="eggNOG" id="COG0463">
    <property type="taxonomic scope" value="Bacteria"/>
</dbReference>
<dbReference type="Pfam" id="PF00535">
    <property type="entry name" value="Glycos_transf_2"/>
    <property type="match status" value="1"/>
</dbReference>
<dbReference type="GeneID" id="31480665"/>
<dbReference type="PANTHER" id="PTHR22916:SF3">
    <property type="entry name" value="UDP-GLCNAC:BETAGAL BETA-1,3-N-ACETYLGLUCOSAMINYLTRANSFERASE-LIKE PROTEIN 1"/>
    <property type="match status" value="1"/>
</dbReference>
<name>A4SVM4_POLAQ</name>
<gene>
    <name evidence="2" type="ordered locus">Pnuc_0317</name>
</gene>
<feature type="domain" description="Glycosyltransferase 2-like" evidence="1">
    <location>
        <begin position="22"/>
        <end position="131"/>
    </location>
</feature>
<dbReference type="KEGG" id="pnu:Pnuc_0317"/>
<dbReference type="GO" id="GO:0016758">
    <property type="term" value="F:hexosyltransferase activity"/>
    <property type="evidence" value="ECO:0007669"/>
    <property type="project" value="UniProtKB-ARBA"/>
</dbReference>
<evidence type="ECO:0000313" key="3">
    <source>
        <dbReference type="Proteomes" id="UP000000231"/>
    </source>
</evidence>
<dbReference type="InterPro" id="IPR029044">
    <property type="entry name" value="Nucleotide-diphossugar_trans"/>
</dbReference>
<dbReference type="PANTHER" id="PTHR22916">
    <property type="entry name" value="GLYCOSYLTRANSFERASE"/>
    <property type="match status" value="1"/>
</dbReference>
<evidence type="ECO:0000313" key="2">
    <source>
        <dbReference type="EMBL" id="ABP33538.1"/>
    </source>
</evidence>
<organism evidence="2 3">
    <name type="scientific">Polynucleobacter asymbioticus (strain DSM 18221 / CIP 109841 / QLW-P1DMWA-1)</name>
    <name type="common">Polynucleobacter necessarius subsp. asymbioticus</name>
    <dbReference type="NCBI Taxonomy" id="312153"/>
    <lineage>
        <taxon>Bacteria</taxon>
        <taxon>Pseudomonadati</taxon>
        <taxon>Pseudomonadota</taxon>
        <taxon>Betaproteobacteria</taxon>
        <taxon>Burkholderiales</taxon>
        <taxon>Burkholderiaceae</taxon>
        <taxon>Polynucleobacter</taxon>
    </lineage>
</organism>
<sequence>MIDFIEKNLDLSATSHAPLVAILLCTYNGARFLAEQLDSLESQTHQNWVVFASDDGSTDQTLEILQQYQAKWPSGKLTIRSGPQKGFCQNFLSLACDSKIKADYYAFCDQDDVWLPEKLSTALNNIIFNQDSRLPYLYCGRTRYVNENLKPCGMSPQFVFPPSFRNALVQSIAGGNTMVFNQSAKMLITKVGAVDVPSHDWWLYQLITGVEGDVFYDRKAYVLYRQHEFALVGGNNSFPAKMERIWMLLQGRFQRWNTKNIEALKKVNHLLVKNHQEILRMFELLRGARLRDRLRLMGVCGLYRQTRRGTFSLFLAALIKKI</sequence>
<accession>A4SVM4</accession>
<proteinExistence type="predicted"/>
<dbReference type="Gene3D" id="3.90.550.10">
    <property type="entry name" value="Spore Coat Polysaccharide Biosynthesis Protein SpsA, Chain A"/>
    <property type="match status" value="1"/>
</dbReference>
<dbReference type="Proteomes" id="UP000000231">
    <property type="component" value="Chromosome"/>
</dbReference>
<dbReference type="RefSeq" id="WP_011902163.1">
    <property type="nucleotide sequence ID" value="NC_009379.1"/>
</dbReference>
<protein>
    <submittedName>
        <fullName evidence="2">Glycosyl transferase, family 2</fullName>
    </submittedName>
</protein>
<dbReference type="AlphaFoldDB" id="A4SVM4"/>
<dbReference type="CAZy" id="GT2">
    <property type="family name" value="Glycosyltransferase Family 2"/>
</dbReference>
<reference evidence="2 3" key="1">
    <citation type="journal article" date="2012" name="Stand. Genomic Sci.">
        <title>Complete genome sequence of Polynucleobacter necessarius subsp. asymbioticus type strain (QLW-P1DMWA-1(T)).</title>
        <authorList>
            <person name="Meincke L."/>
            <person name="Copeland A."/>
            <person name="Lapidus A."/>
            <person name="Lucas S."/>
            <person name="Berry K.W."/>
            <person name="Del Rio T.G."/>
            <person name="Hammon N."/>
            <person name="Dalin E."/>
            <person name="Tice H."/>
            <person name="Pitluck S."/>
            <person name="Richardson P."/>
            <person name="Bruce D."/>
            <person name="Goodwin L."/>
            <person name="Han C."/>
            <person name="Tapia R."/>
            <person name="Detter J.C."/>
            <person name="Schmutz J."/>
            <person name="Brettin T."/>
            <person name="Larimer F."/>
            <person name="Land M."/>
            <person name="Hauser L."/>
            <person name="Kyrpides N.C."/>
            <person name="Ivanova N."/>
            <person name="Goker M."/>
            <person name="Woyke T."/>
            <person name="Wu Q.L."/>
            <person name="Pockl M."/>
            <person name="Hahn M.W."/>
            <person name="Klenk H.P."/>
        </authorList>
    </citation>
    <scope>NUCLEOTIDE SEQUENCE [LARGE SCALE GENOMIC DNA]</scope>
    <source>
        <strain evidence="3">DSM 18221 / CIP 109841 / QLW-P1DMWA-1</strain>
    </source>
</reference>
<dbReference type="InterPro" id="IPR001173">
    <property type="entry name" value="Glyco_trans_2-like"/>
</dbReference>
<dbReference type="HOGENOM" id="CLU_025996_2_1_4"/>
<dbReference type="CDD" id="cd04196">
    <property type="entry name" value="GT_2_like_d"/>
    <property type="match status" value="1"/>
</dbReference>